<dbReference type="GO" id="GO:0005886">
    <property type="term" value="C:plasma membrane"/>
    <property type="evidence" value="ECO:0007669"/>
    <property type="project" value="UniProtKB-SubCell"/>
</dbReference>
<proteinExistence type="predicted"/>
<feature type="transmembrane region" description="Helical" evidence="8">
    <location>
        <begin position="101"/>
        <end position="122"/>
    </location>
</feature>
<evidence type="ECO:0000256" key="4">
    <source>
        <dbReference type="ARBA" id="ARBA00022519"/>
    </source>
</evidence>
<keyword evidence="3" id="KW-1003">Cell membrane</keyword>
<dbReference type="Pfam" id="PF02653">
    <property type="entry name" value="BPD_transp_2"/>
    <property type="match status" value="1"/>
</dbReference>
<evidence type="ECO:0000313" key="10">
    <source>
        <dbReference type="Proteomes" id="UP000198638"/>
    </source>
</evidence>
<evidence type="ECO:0000256" key="3">
    <source>
        <dbReference type="ARBA" id="ARBA00022475"/>
    </source>
</evidence>
<sequence length="357" mass="37127">MKSSFANGKLFADRQLNFLLIVNVLVVLVATWLSHGQFVDIDNLQSMGGQLPELGLLALGIMLSMVSGNGGIDLSGVGLANLSGMVAAMVVPQYVNGDNSPVLYTSLFCVIVVVMGLLGGLLNGIVIARLNLTPILCTLGTQLLFTGIAVVLSNGASVPVDYVDPLSAIGNGTVFQVPIAFCIFIAAIVVLGWLLRRSPFGLRLYLMGTNPKAAFYAGIPRVRMLVTTYAMCGVLASLAGLISATHTSSAKWDYGNSYLLIAILIAVMGGVNPAGGYGRIICVFFAATVLQFLSSLFNLLGVSQFFGDCAWGFLLLLSLAFAGGERVRAIFGFGGTGGNPAASGSVRPGSSDSAPGR</sequence>
<evidence type="ECO:0000256" key="1">
    <source>
        <dbReference type="ARBA" id="ARBA00004651"/>
    </source>
</evidence>
<evidence type="ECO:0000256" key="6">
    <source>
        <dbReference type="ARBA" id="ARBA00022989"/>
    </source>
</evidence>
<keyword evidence="2" id="KW-0813">Transport</keyword>
<accession>A0A1H4F1X8</accession>
<reference evidence="10" key="1">
    <citation type="submission" date="2016-10" db="EMBL/GenBank/DDBJ databases">
        <authorList>
            <person name="Varghese N."/>
            <person name="Submissions S."/>
        </authorList>
    </citation>
    <scope>NUCLEOTIDE SEQUENCE [LARGE SCALE GENOMIC DNA]</scope>
    <source>
        <strain evidence="10">LMG 24000</strain>
    </source>
</reference>
<feature type="transmembrane region" description="Helical" evidence="8">
    <location>
        <begin position="79"/>
        <end position="95"/>
    </location>
</feature>
<feature type="transmembrane region" description="Helical" evidence="8">
    <location>
        <begin position="173"/>
        <end position="195"/>
    </location>
</feature>
<dbReference type="PANTHER" id="PTHR32196:SF21">
    <property type="entry name" value="ABC TRANSPORTER PERMEASE PROTEIN YPHD-RELATED"/>
    <property type="match status" value="1"/>
</dbReference>
<evidence type="ECO:0000256" key="5">
    <source>
        <dbReference type="ARBA" id="ARBA00022692"/>
    </source>
</evidence>
<protein>
    <submittedName>
        <fullName evidence="9">Monosaccharide ABC transporter membrane protein, CUT2 family</fullName>
    </submittedName>
</protein>
<keyword evidence="7 8" id="KW-0472">Membrane</keyword>
<organism evidence="9 10">
    <name type="scientific">Paraburkholderia sartisoli</name>
    <dbReference type="NCBI Taxonomy" id="83784"/>
    <lineage>
        <taxon>Bacteria</taxon>
        <taxon>Pseudomonadati</taxon>
        <taxon>Pseudomonadota</taxon>
        <taxon>Betaproteobacteria</taxon>
        <taxon>Burkholderiales</taxon>
        <taxon>Burkholderiaceae</taxon>
        <taxon>Paraburkholderia</taxon>
    </lineage>
</organism>
<keyword evidence="5 8" id="KW-0812">Transmembrane</keyword>
<dbReference type="GO" id="GO:0022857">
    <property type="term" value="F:transmembrane transporter activity"/>
    <property type="evidence" value="ECO:0007669"/>
    <property type="project" value="InterPro"/>
</dbReference>
<feature type="transmembrane region" description="Helical" evidence="8">
    <location>
        <begin position="16"/>
        <end position="34"/>
    </location>
</feature>
<dbReference type="InterPro" id="IPR001851">
    <property type="entry name" value="ABC_transp_permease"/>
</dbReference>
<dbReference type="AlphaFoldDB" id="A0A1H4F1X8"/>
<dbReference type="OrthoDB" id="7947581at2"/>
<feature type="transmembrane region" description="Helical" evidence="8">
    <location>
        <begin position="134"/>
        <end position="153"/>
    </location>
</feature>
<feature type="transmembrane region" description="Helical" evidence="8">
    <location>
        <begin position="254"/>
        <end position="273"/>
    </location>
</feature>
<comment type="subcellular location">
    <subcellularLocation>
        <location evidence="1">Cell membrane</location>
        <topology evidence="1">Multi-pass membrane protein</topology>
    </subcellularLocation>
</comment>
<feature type="transmembrane region" description="Helical" evidence="8">
    <location>
        <begin position="280"/>
        <end position="299"/>
    </location>
</feature>
<evidence type="ECO:0000313" key="9">
    <source>
        <dbReference type="EMBL" id="SEA90798.1"/>
    </source>
</evidence>
<evidence type="ECO:0000256" key="7">
    <source>
        <dbReference type="ARBA" id="ARBA00023136"/>
    </source>
</evidence>
<gene>
    <name evidence="9" type="ORF">SAMN05192564_10436</name>
</gene>
<evidence type="ECO:0000256" key="8">
    <source>
        <dbReference type="SAM" id="Phobius"/>
    </source>
</evidence>
<keyword evidence="4" id="KW-0997">Cell inner membrane</keyword>
<name>A0A1H4F1X8_9BURK</name>
<dbReference type="EMBL" id="FNRQ01000004">
    <property type="protein sequence ID" value="SEA90798.1"/>
    <property type="molecule type" value="Genomic_DNA"/>
</dbReference>
<dbReference type="Proteomes" id="UP000198638">
    <property type="component" value="Unassembled WGS sequence"/>
</dbReference>
<dbReference type="CDD" id="cd06579">
    <property type="entry name" value="TM_PBP1_transp_AraH_like"/>
    <property type="match status" value="1"/>
</dbReference>
<feature type="transmembrane region" description="Helical" evidence="8">
    <location>
        <begin position="222"/>
        <end position="242"/>
    </location>
</feature>
<keyword evidence="6 8" id="KW-1133">Transmembrane helix</keyword>
<dbReference type="STRING" id="83784.SAMN05192564_10436"/>
<evidence type="ECO:0000256" key="2">
    <source>
        <dbReference type="ARBA" id="ARBA00022448"/>
    </source>
</evidence>
<dbReference type="RefSeq" id="WP_090533980.1">
    <property type="nucleotide sequence ID" value="NZ_FNRQ01000004.1"/>
</dbReference>
<dbReference type="PANTHER" id="PTHR32196">
    <property type="entry name" value="ABC TRANSPORTER PERMEASE PROTEIN YPHD-RELATED-RELATED"/>
    <property type="match status" value="1"/>
</dbReference>
<feature type="transmembrane region" description="Helical" evidence="8">
    <location>
        <begin position="54"/>
        <end position="72"/>
    </location>
</feature>
<keyword evidence="10" id="KW-1185">Reference proteome</keyword>